<dbReference type="GO" id="GO:0043164">
    <property type="term" value="P:Gram-negative-bacterium-type cell wall biogenesis"/>
    <property type="evidence" value="ECO:0007669"/>
    <property type="project" value="TreeGrafter"/>
</dbReference>
<accession>A0AAV3XFX5</accession>
<dbReference type="PANTHER" id="PTHR30336">
    <property type="entry name" value="INNER MEMBRANE PROTEIN, PROBABLE PERMEASE"/>
    <property type="match status" value="1"/>
</dbReference>
<gene>
    <name evidence="3" type="ORF">MiSe_61110</name>
</gene>
<organism evidence="3 4">
    <name type="scientific">Microseira wollei NIES-4236</name>
    <dbReference type="NCBI Taxonomy" id="2530354"/>
    <lineage>
        <taxon>Bacteria</taxon>
        <taxon>Bacillati</taxon>
        <taxon>Cyanobacteriota</taxon>
        <taxon>Cyanophyceae</taxon>
        <taxon>Oscillatoriophycideae</taxon>
        <taxon>Aerosakkonematales</taxon>
        <taxon>Aerosakkonemataceae</taxon>
        <taxon>Microseira</taxon>
    </lineage>
</organism>
<feature type="transmembrane region" description="Helical" evidence="1">
    <location>
        <begin position="57"/>
        <end position="77"/>
    </location>
</feature>
<dbReference type="CDD" id="cd06259">
    <property type="entry name" value="YdcF-like"/>
    <property type="match status" value="1"/>
</dbReference>
<proteinExistence type="predicted"/>
<dbReference type="GO" id="GO:0000270">
    <property type="term" value="P:peptidoglycan metabolic process"/>
    <property type="evidence" value="ECO:0007669"/>
    <property type="project" value="TreeGrafter"/>
</dbReference>
<dbReference type="InterPro" id="IPR014729">
    <property type="entry name" value="Rossmann-like_a/b/a_fold"/>
</dbReference>
<dbReference type="InterPro" id="IPR003848">
    <property type="entry name" value="DUF218"/>
</dbReference>
<keyword evidence="1" id="KW-1133">Transmembrane helix</keyword>
<feature type="transmembrane region" description="Helical" evidence="1">
    <location>
        <begin position="20"/>
        <end position="45"/>
    </location>
</feature>
<name>A0AAV3XFX5_9CYAN</name>
<evidence type="ECO:0000313" key="3">
    <source>
        <dbReference type="EMBL" id="GET41299.1"/>
    </source>
</evidence>
<dbReference type="PANTHER" id="PTHR30336:SF4">
    <property type="entry name" value="ENVELOPE BIOGENESIS FACTOR ELYC"/>
    <property type="match status" value="1"/>
</dbReference>
<evidence type="ECO:0000313" key="4">
    <source>
        <dbReference type="Proteomes" id="UP001050975"/>
    </source>
</evidence>
<sequence>MFDSTLCDRQLTEYSVFTDWVSFELVNIILIAKLILAVFGLGFLVNKRRRKRRIIKSKAILSIISLTSTFLLLFVFVGKGLALPTDYSTAAQAIVILGRGPSQWENRIDLAAELWQAKKAPEIFFSGRTEAGEMIQLLEEKGIPSRVIDGENCSISTSENAAFTAAILKPQGIERIVLITDSPHMWRSLFLFRDNGFTVIPHPSKLSNKWNLYKKAVLTLRESIYLVGYGLNKLFYRQPSAKINNPNLENLLQQAEEYSKTREREMLEIPGFL</sequence>
<dbReference type="RefSeq" id="WP_226587522.1">
    <property type="nucleotide sequence ID" value="NZ_BLAY01000117.1"/>
</dbReference>
<evidence type="ECO:0000259" key="2">
    <source>
        <dbReference type="Pfam" id="PF02698"/>
    </source>
</evidence>
<reference evidence="3" key="1">
    <citation type="submission" date="2019-10" db="EMBL/GenBank/DDBJ databases">
        <title>Draft genome sequece of Microseira wollei NIES-4236.</title>
        <authorList>
            <person name="Yamaguchi H."/>
            <person name="Suzuki S."/>
            <person name="Kawachi M."/>
        </authorList>
    </citation>
    <scope>NUCLEOTIDE SEQUENCE</scope>
    <source>
        <strain evidence="3">NIES-4236</strain>
    </source>
</reference>
<dbReference type="Pfam" id="PF02698">
    <property type="entry name" value="DUF218"/>
    <property type="match status" value="1"/>
</dbReference>
<keyword evidence="1" id="KW-0812">Transmembrane</keyword>
<dbReference type="Gene3D" id="3.40.50.620">
    <property type="entry name" value="HUPs"/>
    <property type="match status" value="1"/>
</dbReference>
<keyword evidence="1" id="KW-0472">Membrane</keyword>
<comment type="caution">
    <text evidence="3">The sequence shown here is derived from an EMBL/GenBank/DDBJ whole genome shotgun (WGS) entry which is preliminary data.</text>
</comment>
<dbReference type="InterPro" id="IPR051599">
    <property type="entry name" value="Cell_Envelope_Assoc"/>
</dbReference>
<dbReference type="EMBL" id="BLAY01000117">
    <property type="protein sequence ID" value="GET41299.1"/>
    <property type="molecule type" value="Genomic_DNA"/>
</dbReference>
<evidence type="ECO:0000256" key="1">
    <source>
        <dbReference type="SAM" id="Phobius"/>
    </source>
</evidence>
<feature type="domain" description="DUF218" evidence="2">
    <location>
        <begin position="92"/>
        <end position="222"/>
    </location>
</feature>
<dbReference type="Proteomes" id="UP001050975">
    <property type="component" value="Unassembled WGS sequence"/>
</dbReference>
<dbReference type="GO" id="GO:0005886">
    <property type="term" value="C:plasma membrane"/>
    <property type="evidence" value="ECO:0007669"/>
    <property type="project" value="TreeGrafter"/>
</dbReference>
<dbReference type="AlphaFoldDB" id="A0AAV3XFX5"/>
<keyword evidence="4" id="KW-1185">Reference proteome</keyword>
<protein>
    <recommendedName>
        <fullName evidence="2">DUF218 domain-containing protein</fullName>
    </recommendedName>
</protein>